<evidence type="ECO:0000256" key="4">
    <source>
        <dbReference type="SAM" id="SignalP"/>
    </source>
</evidence>
<evidence type="ECO:0000256" key="3">
    <source>
        <dbReference type="ARBA" id="ARBA00022729"/>
    </source>
</evidence>
<evidence type="ECO:0000313" key="7">
    <source>
        <dbReference type="Proteomes" id="UP001164746"/>
    </source>
</evidence>
<name>A0ABY7FAF9_MYAAR</name>
<feature type="chain" id="PRO_5046054843" evidence="4">
    <location>
        <begin position="20"/>
        <end position="269"/>
    </location>
</feature>
<keyword evidence="7" id="KW-1185">Reference proteome</keyword>
<sequence length="269" mass="30021">MRAFFAFLFTLYNMHMVKGFGNVLSSQDLKSNDPLMKAFVEELVANALSELRTTVDKQAKTISKLQSTVNRQVTKLTNLQSAVRRHEAMEIELLQKLSRQEARIAVLESSRAPQEHANTSVKYTANNGIQRIRNAPDIPVAFTAVKMASQANIGVNQNILFDNVILNEGNGYHSQHGIFIAPINGLYLITATLLHSPINQYFHAAIMHQGNEIARLHGTINIYDASTQTVILRVTAGEEIWVRSVDYVNENVVGGRYSSFSGYLLMPTE</sequence>
<dbReference type="InterPro" id="IPR050822">
    <property type="entry name" value="Cerebellin_Synaptic_Org"/>
</dbReference>
<dbReference type="Pfam" id="PF00386">
    <property type="entry name" value="C1q"/>
    <property type="match status" value="1"/>
</dbReference>
<evidence type="ECO:0000256" key="1">
    <source>
        <dbReference type="ARBA" id="ARBA00004613"/>
    </source>
</evidence>
<gene>
    <name evidence="6" type="ORF">MAR_000996</name>
</gene>
<feature type="domain" description="C1q" evidence="5">
    <location>
        <begin position="135"/>
        <end position="269"/>
    </location>
</feature>
<dbReference type="InterPro" id="IPR008983">
    <property type="entry name" value="Tumour_necrosis_fac-like_dom"/>
</dbReference>
<evidence type="ECO:0000259" key="5">
    <source>
        <dbReference type="PROSITE" id="PS50871"/>
    </source>
</evidence>
<dbReference type="SMART" id="SM00110">
    <property type="entry name" value="C1Q"/>
    <property type="match status" value="1"/>
</dbReference>
<feature type="signal peptide" evidence="4">
    <location>
        <begin position="1"/>
        <end position="19"/>
    </location>
</feature>
<evidence type="ECO:0000313" key="6">
    <source>
        <dbReference type="EMBL" id="WAR19158.1"/>
    </source>
</evidence>
<dbReference type="PROSITE" id="PS50871">
    <property type="entry name" value="C1Q"/>
    <property type="match status" value="1"/>
</dbReference>
<protein>
    <submittedName>
        <fullName evidence="6">C1QT3-like protein</fullName>
    </submittedName>
</protein>
<keyword evidence="2" id="KW-0964">Secreted</keyword>
<comment type="subcellular location">
    <subcellularLocation>
        <location evidence="1">Secreted</location>
    </subcellularLocation>
</comment>
<evidence type="ECO:0000256" key="2">
    <source>
        <dbReference type="ARBA" id="ARBA00022525"/>
    </source>
</evidence>
<keyword evidence="3 4" id="KW-0732">Signal</keyword>
<organism evidence="6 7">
    <name type="scientific">Mya arenaria</name>
    <name type="common">Soft-shell clam</name>
    <dbReference type="NCBI Taxonomy" id="6604"/>
    <lineage>
        <taxon>Eukaryota</taxon>
        <taxon>Metazoa</taxon>
        <taxon>Spiralia</taxon>
        <taxon>Lophotrochozoa</taxon>
        <taxon>Mollusca</taxon>
        <taxon>Bivalvia</taxon>
        <taxon>Autobranchia</taxon>
        <taxon>Heteroconchia</taxon>
        <taxon>Euheterodonta</taxon>
        <taxon>Imparidentia</taxon>
        <taxon>Neoheterodontei</taxon>
        <taxon>Myida</taxon>
        <taxon>Myoidea</taxon>
        <taxon>Myidae</taxon>
        <taxon>Mya</taxon>
    </lineage>
</organism>
<dbReference type="InterPro" id="IPR001073">
    <property type="entry name" value="C1q_dom"/>
</dbReference>
<accession>A0ABY7FAF9</accession>
<reference evidence="6" key="1">
    <citation type="submission" date="2022-11" db="EMBL/GenBank/DDBJ databases">
        <title>Centuries of genome instability and evolution in soft-shell clam transmissible cancer (bioRxiv).</title>
        <authorList>
            <person name="Hart S.F.M."/>
            <person name="Yonemitsu M.A."/>
            <person name="Giersch R.M."/>
            <person name="Beal B.F."/>
            <person name="Arriagada G."/>
            <person name="Davis B.W."/>
            <person name="Ostrander E.A."/>
            <person name="Goff S.P."/>
            <person name="Metzger M.J."/>
        </authorList>
    </citation>
    <scope>NUCLEOTIDE SEQUENCE</scope>
    <source>
        <strain evidence="6">MELC-2E11</strain>
        <tissue evidence="6">Siphon/mantle</tissue>
    </source>
</reference>
<dbReference type="Gene3D" id="2.60.120.40">
    <property type="match status" value="1"/>
</dbReference>
<dbReference type="SUPFAM" id="SSF49842">
    <property type="entry name" value="TNF-like"/>
    <property type="match status" value="1"/>
</dbReference>
<dbReference type="PANTHER" id="PTHR22923:SF116">
    <property type="entry name" value="C1Q DOMAIN-CONTAINING PROTEIN"/>
    <property type="match status" value="1"/>
</dbReference>
<dbReference type="PRINTS" id="PR00007">
    <property type="entry name" value="COMPLEMNTC1Q"/>
</dbReference>
<dbReference type="Proteomes" id="UP001164746">
    <property type="component" value="Chromosome 11"/>
</dbReference>
<dbReference type="EMBL" id="CP111022">
    <property type="protein sequence ID" value="WAR19158.1"/>
    <property type="molecule type" value="Genomic_DNA"/>
</dbReference>
<dbReference type="PANTHER" id="PTHR22923">
    <property type="entry name" value="CEREBELLIN-RELATED"/>
    <property type="match status" value="1"/>
</dbReference>
<proteinExistence type="predicted"/>